<evidence type="ECO:0000313" key="4">
    <source>
        <dbReference type="Proteomes" id="UP000323917"/>
    </source>
</evidence>
<dbReference type="Proteomes" id="UP000323917">
    <property type="component" value="Chromosome"/>
</dbReference>
<accession>A0A5B9QD85</accession>
<gene>
    <name evidence="3" type="ORF">Pr1d_28760</name>
</gene>
<feature type="signal peptide" evidence="2">
    <location>
        <begin position="1"/>
        <end position="26"/>
    </location>
</feature>
<dbReference type="OrthoDB" id="276786at2"/>
<reference evidence="3 4" key="1">
    <citation type="submission" date="2019-08" db="EMBL/GenBank/DDBJ databases">
        <title>Deep-cultivation of Planctomycetes and their phenomic and genomic characterization uncovers novel biology.</title>
        <authorList>
            <person name="Wiegand S."/>
            <person name="Jogler M."/>
            <person name="Boedeker C."/>
            <person name="Pinto D."/>
            <person name="Vollmers J."/>
            <person name="Rivas-Marin E."/>
            <person name="Kohn T."/>
            <person name="Peeters S.H."/>
            <person name="Heuer A."/>
            <person name="Rast P."/>
            <person name="Oberbeckmann S."/>
            <person name="Bunk B."/>
            <person name="Jeske O."/>
            <person name="Meyerdierks A."/>
            <person name="Storesund J.E."/>
            <person name="Kallscheuer N."/>
            <person name="Luecker S."/>
            <person name="Lage O.M."/>
            <person name="Pohl T."/>
            <person name="Merkel B.J."/>
            <person name="Hornburger P."/>
            <person name="Mueller R.-W."/>
            <person name="Bruemmer F."/>
            <person name="Labrenz M."/>
            <person name="Spormann A.M."/>
            <person name="Op den Camp H."/>
            <person name="Overmann J."/>
            <person name="Amann R."/>
            <person name="Jetten M.S.M."/>
            <person name="Mascher T."/>
            <person name="Medema M.H."/>
            <person name="Devos D.P."/>
            <person name="Kaster A.-K."/>
            <person name="Ovreas L."/>
            <person name="Rohde M."/>
            <person name="Galperin M.Y."/>
            <person name="Jogler C."/>
        </authorList>
    </citation>
    <scope>NUCLEOTIDE SEQUENCE [LARGE SCALE GENOMIC DNA]</scope>
    <source>
        <strain evidence="3 4">Pr1d</strain>
    </source>
</reference>
<feature type="compositionally biased region" description="Low complexity" evidence="1">
    <location>
        <begin position="263"/>
        <end position="277"/>
    </location>
</feature>
<evidence type="ECO:0000256" key="2">
    <source>
        <dbReference type="SAM" id="SignalP"/>
    </source>
</evidence>
<sequence length="349" mass="39289" precursor="true">MNHFIRLNVITALPLACLFAVPASLGQLTFEPSWHPPTYEAVRKQVFSWIDDMPVNPTLSQEARTLWPSMSLRDTDGPALLDLVVETAAIVNPQVAKLLAQCNEQSFEPLPPDTTWLSSSQLPESVQENVRLYVARWLTQHARYDDALAMLDDIDPEDVVDPASLLFCRMVAHHQVVEPDRSRAALVELLEQEDAIPVRYREVAELIEQDLASLQDESLDHVSRRMNDVRRRLDLGQAGKQVQVVEKGVVDSLDDLIKKIEEQQQQSSSSSGSAQSSTPMQDSQLPSLKAPGKVDQKDIGNQAGWGDLPPKEREEALQQIGREFPAHYRQLIEQYFRDLADENSKRQAP</sequence>
<feature type="region of interest" description="Disordered" evidence="1">
    <location>
        <begin position="261"/>
        <end position="321"/>
    </location>
</feature>
<protein>
    <recommendedName>
        <fullName evidence="5">Secreted protein</fullName>
    </recommendedName>
</protein>
<evidence type="ECO:0008006" key="5">
    <source>
        <dbReference type="Google" id="ProtNLM"/>
    </source>
</evidence>
<dbReference type="AlphaFoldDB" id="A0A5B9QD85"/>
<proteinExistence type="predicted"/>
<feature type="chain" id="PRO_5023073765" description="Secreted protein" evidence="2">
    <location>
        <begin position="27"/>
        <end position="349"/>
    </location>
</feature>
<keyword evidence="2" id="KW-0732">Signal</keyword>
<dbReference type="EMBL" id="CP042913">
    <property type="protein sequence ID" value="QEG35575.1"/>
    <property type="molecule type" value="Genomic_DNA"/>
</dbReference>
<dbReference type="KEGG" id="bgok:Pr1d_28760"/>
<evidence type="ECO:0000313" key="3">
    <source>
        <dbReference type="EMBL" id="QEG35575.1"/>
    </source>
</evidence>
<organism evidence="3 4">
    <name type="scientific">Bythopirellula goksoeyrii</name>
    <dbReference type="NCBI Taxonomy" id="1400387"/>
    <lineage>
        <taxon>Bacteria</taxon>
        <taxon>Pseudomonadati</taxon>
        <taxon>Planctomycetota</taxon>
        <taxon>Planctomycetia</taxon>
        <taxon>Pirellulales</taxon>
        <taxon>Lacipirellulaceae</taxon>
        <taxon>Bythopirellula</taxon>
    </lineage>
</organism>
<name>A0A5B9QD85_9BACT</name>
<keyword evidence="4" id="KW-1185">Reference proteome</keyword>
<evidence type="ECO:0000256" key="1">
    <source>
        <dbReference type="SAM" id="MobiDB-lite"/>
    </source>
</evidence>
<dbReference type="RefSeq" id="WP_148074075.1">
    <property type="nucleotide sequence ID" value="NZ_CP042913.1"/>
</dbReference>